<organism evidence="1 2">
    <name type="scientific">Puccinia graminis f. sp. tritici</name>
    <dbReference type="NCBI Taxonomy" id="56615"/>
    <lineage>
        <taxon>Eukaryota</taxon>
        <taxon>Fungi</taxon>
        <taxon>Dikarya</taxon>
        <taxon>Basidiomycota</taxon>
        <taxon>Pucciniomycotina</taxon>
        <taxon>Pucciniomycetes</taxon>
        <taxon>Pucciniales</taxon>
        <taxon>Pucciniaceae</taxon>
        <taxon>Puccinia</taxon>
    </lineage>
</organism>
<evidence type="ECO:0000313" key="1">
    <source>
        <dbReference type="EMBL" id="KAA1068777.1"/>
    </source>
</evidence>
<keyword evidence="2" id="KW-1185">Reference proteome</keyword>
<gene>
    <name evidence="1" type="ORF">PGT21_001398</name>
</gene>
<protein>
    <submittedName>
        <fullName evidence="1">Uncharacterized protein</fullName>
    </submittedName>
</protein>
<comment type="caution">
    <text evidence="1">The sequence shown here is derived from an EMBL/GenBank/DDBJ whole genome shotgun (WGS) entry which is preliminary data.</text>
</comment>
<sequence>MYTGAHPNVLDYIDGMTDHLPVVARQSSNSFIGELNTSPPGGRLAGVTGWARSAPSRREGALHWAAAQTCPHTTLVTRGLVKLDSLAGSAWIQR</sequence>
<evidence type="ECO:0000313" key="2">
    <source>
        <dbReference type="Proteomes" id="UP000324748"/>
    </source>
</evidence>
<dbReference type="Proteomes" id="UP000324748">
    <property type="component" value="Unassembled WGS sequence"/>
</dbReference>
<proteinExistence type="predicted"/>
<accession>A0A5B0LV00</accession>
<name>A0A5B0LV00_PUCGR</name>
<dbReference type="EMBL" id="VSWC01000183">
    <property type="protein sequence ID" value="KAA1068777.1"/>
    <property type="molecule type" value="Genomic_DNA"/>
</dbReference>
<dbReference type="AlphaFoldDB" id="A0A5B0LV00"/>
<reference evidence="1 2" key="1">
    <citation type="submission" date="2019-05" db="EMBL/GenBank/DDBJ databases">
        <title>Emergence of the Ug99 lineage of the wheat stem rust pathogen through somatic hybridization.</title>
        <authorList>
            <person name="Li F."/>
            <person name="Upadhyaya N.M."/>
            <person name="Sperschneider J."/>
            <person name="Matny O."/>
            <person name="Nguyen-Phuc H."/>
            <person name="Mago R."/>
            <person name="Raley C."/>
            <person name="Miller M.E."/>
            <person name="Silverstein K.A.T."/>
            <person name="Henningsen E."/>
            <person name="Hirsch C.D."/>
            <person name="Visser B."/>
            <person name="Pretorius Z.A."/>
            <person name="Steffenson B.J."/>
            <person name="Schwessinger B."/>
            <person name="Dodds P.N."/>
            <person name="Figueroa M."/>
        </authorList>
    </citation>
    <scope>NUCLEOTIDE SEQUENCE [LARGE SCALE GENOMIC DNA]</scope>
    <source>
        <strain evidence="1">21-0</strain>
    </source>
</reference>